<dbReference type="Gene3D" id="2.30.30.40">
    <property type="entry name" value="SH3 Domains"/>
    <property type="match status" value="2"/>
</dbReference>
<dbReference type="EC" id="3.4.22.-" evidence="6"/>
<evidence type="ECO:0000256" key="3">
    <source>
        <dbReference type="ARBA" id="ARBA00022801"/>
    </source>
</evidence>
<dbReference type="STRING" id="169679.CSACC_17360"/>
<protein>
    <submittedName>
        <fullName evidence="6">Dipeptidyl-peptidase 6</fullName>
        <ecNumber evidence="6">3.4.22.-</ecNumber>
    </submittedName>
</protein>
<dbReference type="AlphaFoldDB" id="A0A1S8NCP1"/>
<accession>A0A1S8NCP1</accession>
<dbReference type="Proteomes" id="UP000191154">
    <property type="component" value="Unassembled WGS sequence"/>
</dbReference>
<feature type="domain" description="NlpC/P60" evidence="5">
    <location>
        <begin position="149"/>
        <end position="269"/>
    </location>
</feature>
<name>A0A1S8NCP1_CLOSA</name>
<dbReference type="PROSITE" id="PS51935">
    <property type="entry name" value="NLPC_P60"/>
    <property type="match status" value="1"/>
</dbReference>
<gene>
    <name evidence="6" type="ORF">CLOSAC_11370</name>
</gene>
<organism evidence="6 7">
    <name type="scientific">Clostridium saccharobutylicum</name>
    <dbReference type="NCBI Taxonomy" id="169679"/>
    <lineage>
        <taxon>Bacteria</taxon>
        <taxon>Bacillati</taxon>
        <taxon>Bacillota</taxon>
        <taxon>Clostridia</taxon>
        <taxon>Eubacteriales</taxon>
        <taxon>Clostridiaceae</taxon>
        <taxon>Clostridium</taxon>
    </lineage>
</organism>
<evidence type="ECO:0000313" key="7">
    <source>
        <dbReference type="Proteomes" id="UP000191154"/>
    </source>
</evidence>
<comment type="similarity">
    <text evidence="1">Belongs to the peptidase C40 family.</text>
</comment>
<dbReference type="GO" id="GO:0008234">
    <property type="term" value="F:cysteine-type peptidase activity"/>
    <property type="evidence" value="ECO:0007669"/>
    <property type="project" value="UniProtKB-KW"/>
</dbReference>
<evidence type="ECO:0000256" key="2">
    <source>
        <dbReference type="ARBA" id="ARBA00022670"/>
    </source>
</evidence>
<dbReference type="Gene3D" id="3.90.1720.10">
    <property type="entry name" value="endopeptidase domain like (from Nostoc punctiforme)"/>
    <property type="match status" value="1"/>
</dbReference>
<comment type="caution">
    <text evidence="6">The sequence shown here is derived from an EMBL/GenBank/DDBJ whole genome shotgun (WGS) entry which is preliminary data.</text>
</comment>
<evidence type="ECO:0000259" key="5">
    <source>
        <dbReference type="PROSITE" id="PS51935"/>
    </source>
</evidence>
<dbReference type="InterPro" id="IPR000064">
    <property type="entry name" value="NLP_P60_dom"/>
</dbReference>
<keyword evidence="3 6" id="KW-0378">Hydrolase</keyword>
<dbReference type="InterPro" id="IPR038765">
    <property type="entry name" value="Papain-like_cys_pep_sf"/>
</dbReference>
<sequence length="272" mass="31194">MKYGVVIKEIGHIQSIPQNNSENSDEVLLGMNVKIIKKIKNNWYYIRTHYNYEGYINGEELLIDDSISKRWQKCKNVVAAQGFGDVLDIPKAEGHQIANFTRGAQLISTNVLCSKKKFVKVELPNGKFGWVRKEFLEELKTTYDVTDEDNLRESLVRSAFSYIGTQYRWGGKSPLGIDCSGLCSMAYMLNGIIIYRDAKIKEGFPIKRIPIDKMKKGDLLFFPGHVAMYLGNDKYIHASHNNDVVRVNSFNKNDEDYYEYLDGKLEMVGTIF</sequence>
<keyword evidence="2" id="KW-0645">Protease</keyword>
<evidence type="ECO:0000256" key="4">
    <source>
        <dbReference type="ARBA" id="ARBA00022807"/>
    </source>
</evidence>
<keyword evidence="4" id="KW-0788">Thiol protease</keyword>
<dbReference type="InterPro" id="IPR051202">
    <property type="entry name" value="Peptidase_C40"/>
</dbReference>
<dbReference type="PANTHER" id="PTHR47053:SF1">
    <property type="entry name" value="MUREIN DD-ENDOPEPTIDASE MEPH-RELATED"/>
    <property type="match status" value="1"/>
</dbReference>
<reference evidence="6 7" key="1">
    <citation type="submission" date="2016-05" db="EMBL/GenBank/DDBJ databases">
        <title>Microbial solvent formation.</title>
        <authorList>
            <person name="Poehlein A."/>
            <person name="Montoya Solano J.D."/>
            <person name="Flitsch S."/>
            <person name="Krabben P."/>
            <person name="Duerre P."/>
            <person name="Daniel R."/>
        </authorList>
    </citation>
    <scope>NUCLEOTIDE SEQUENCE [LARGE SCALE GENOMIC DNA]</scope>
    <source>
        <strain evidence="6 7">L1-8</strain>
    </source>
</reference>
<dbReference type="Pfam" id="PF00877">
    <property type="entry name" value="NLPC_P60"/>
    <property type="match status" value="1"/>
</dbReference>
<dbReference type="GO" id="GO:0006508">
    <property type="term" value="P:proteolysis"/>
    <property type="evidence" value="ECO:0007669"/>
    <property type="project" value="UniProtKB-KW"/>
</dbReference>
<evidence type="ECO:0000313" key="6">
    <source>
        <dbReference type="EMBL" id="OOM14264.1"/>
    </source>
</evidence>
<dbReference type="PANTHER" id="PTHR47053">
    <property type="entry name" value="MUREIN DD-ENDOPEPTIDASE MEPH-RELATED"/>
    <property type="match status" value="1"/>
</dbReference>
<evidence type="ECO:0000256" key="1">
    <source>
        <dbReference type="ARBA" id="ARBA00007074"/>
    </source>
</evidence>
<dbReference type="SUPFAM" id="SSF54001">
    <property type="entry name" value="Cysteine proteinases"/>
    <property type="match status" value="1"/>
</dbReference>
<proteinExistence type="inferred from homology"/>
<dbReference type="EMBL" id="LZYZ01000002">
    <property type="protein sequence ID" value="OOM14264.1"/>
    <property type="molecule type" value="Genomic_DNA"/>
</dbReference>
<dbReference type="RefSeq" id="WP_077864538.1">
    <property type="nucleotide sequence ID" value="NZ_LZYZ01000002.1"/>
</dbReference>